<dbReference type="InterPro" id="IPR013103">
    <property type="entry name" value="RVT_2"/>
</dbReference>
<dbReference type="EMBL" id="SSTD01011057">
    <property type="protein sequence ID" value="TYK10907.1"/>
    <property type="molecule type" value="Genomic_DNA"/>
</dbReference>
<dbReference type="PANTHER" id="PTHR42648">
    <property type="entry name" value="TRANSPOSASE, PUTATIVE-RELATED"/>
    <property type="match status" value="1"/>
</dbReference>
<dbReference type="Proteomes" id="UP000321393">
    <property type="component" value="Unassembled WGS sequence"/>
</dbReference>
<keyword evidence="1" id="KW-0479">Metal-binding</keyword>
<dbReference type="InterPro" id="IPR025724">
    <property type="entry name" value="GAG-pre-integrase_dom"/>
</dbReference>
<evidence type="ECO:0000313" key="6">
    <source>
        <dbReference type="Proteomes" id="UP000321393"/>
    </source>
</evidence>
<dbReference type="Gene3D" id="3.30.420.10">
    <property type="entry name" value="Ribonuclease H-like superfamily/Ribonuclease H"/>
    <property type="match status" value="1"/>
</dbReference>
<keyword evidence="2" id="KW-0378">Hydrolase</keyword>
<evidence type="ECO:0000259" key="3">
    <source>
        <dbReference type="PROSITE" id="PS50994"/>
    </source>
</evidence>
<dbReference type="EMBL" id="SSTE01000601">
    <property type="protein sequence ID" value="KAA0067294.1"/>
    <property type="molecule type" value="Genomic_DNA"/>
</dbReference>
<dbReference type="SUPFAM" id="SSF53098">
    <property type="entry name" value="Ribonuclease H-like"/>
    <property type="match status" value="1"/>
</dbReference>
<protein>
    <submittedName>
        <fullName evidence="4">Retrovirus-related Pol polyprotein from transposon TNT 1-94</fullName>
    </submittedName>
</protein>
<dbReference type="InterPro" id="IPR001584">
    <property type="entry name" value="Integrase_cat-core"/>
</dbReference>
<evidence type="ECO:0000256" key="2">
    <source>
        <dbReference type="ARBA" id="ARBA00022801"/>
    </source>
</evidence>
<dbReference type="GO" id="GO:0015074">
    <property type="term" value="P:DNA integration"/>
    <property type="evidence" value="ECO:0007669"/>
    <property type="project" value="InterPro"/>
</dbReference>
<dbReference type="PANTHER" id="PTHR42648:SF28">
    <property type="entry name" value="TRANSPOSON-ENCODED PROTEIN WITH RIBONUCLEASE H-LIKE AND RETROVIRUS ZINC FINGER-LIKE DOMAINS"/>
    <property type="match status" value="1"/>
</dbReference>
<dbReference type="Proteomes" id="UP000321947">
    <property type="component" value="Unassembled WGS sequence"/>
</dbReference>
<dbReference type="InterPro" id="IPR036397">
    <property type="entry name" value="RNaseH_sf"/>
</dbReference>
<dbReference type="OrthoDB" id="1935865at2759"/>
<gene>
    <name evidence="5" type="ORF">E5676_scaffold231G00850</name>
    <name evidence="4" type="ORF">E6C27_scaffold418G001200</name>
</gene>
<organism evidence="4 6">
    <name type="scientific">Cucumis melo var. makuwa</name>
    <name type="common">Oriental melon</name>
    <dbReference type="NCBI Taxonomy" id="1194695"/>
    <lineage>
        <taxon>Eukaryota</taxon>
        <taxon>Viridiplantae</taxon>
        <taxon>Streptophyta</taxon>
        <taxon>Embryophyta</taxon>
        <taxon>Tracheophyta</taxon>
        <taxon>Spermatophyta</taxon>
        <taxon>Magnoliopsida</taxon>
        <taxon>eudicotyledons</taxon>
        <taxon>Gunneridae</taxon>
        <taxon>Pentapetalae</taxon>
        <taxon>rosids</taxon>
        <taxon>fabids</taxon>
        <taxon>Cucurbitales</taxon>
        <taxon>Cucurbitaceae</taxon>
        <taxon>Benincaseae</taxon>
        <taxon>Cucumis</taxon>
    </lineage>
</organism>
<dbReference type="AlphaFoldDB" id="A0A5A7VIW7"/>
<dbReference type="InterPro" id="IPR039537">
    <property type="entry name" value="Retrotran_Ty1/copia-like"/>
</dbReference>
<evidence type="ECO:0000313" key="4">
    <source>
        <dbReference type="EMBL" id="KAA0067294.1"/>
    </source>
</evidence>
<evidence type="ECO:0000313" key="5">
    <source>
        <dbReference type="EMBL" id="TYK10907.1"/>
    </source>
</evidence>
<dbReference type="Pfam" id="PF07727">
    <property type="entry name" value="RVT_2"/>
    <property type="match status" value="1"/>
</dbReference>
<dbReference type="PROSITE" id="PS50994">
    <property type="entry name" value="INTEGRASE"/>
    <property type="match status" value="1"/>
</dbReference>
<name>A0A5A7VIW7_CUCMM</name>
<dbReference type="Pfam" id="PF00665">
    <property type="entry name" value="rve"/>
    <property type="match status" value="1"/>
</dbReference>
<dbReference type="GO" id="GO:0003676">
    <property type="term" value="F:nucleic acid binding"/>
    <property type="evidence" value="ECO:0007669"/>
    <property type="project" value="InterPro"/>
</dbReference>
<dbReference type="Pfam" id="PF13976">
    <property type="entry name" value="gag_pre-integrs"/>
    <property type="match status" value="1"/>
</dbReference>
<dbReference type="STRING" id="1194695.A0A5A7VIW7"/>
<dbReference type="InterPro" id="IPR012337">
    <property type="entry name" value="RNaseH-like_sf"/>
</dbReference>
<comment type="caution">
    <text evidence="4">The sequence shown here is derived from an EMBL/GenBank/DDBJ whole genome shotgun (WGS) entry which is preliminary data.</text>
</comment>
<proteinExistence type="predicted"/>
<evidence type="ECO:0000313" key="7">
    <source>
        <dbReference type="Proteomes" id="UP000321947"/>
    </source>
</evidence>
<feature type="domain" description="Integrase catalytic" evidence="3">
    <location>
        <begin position="174"/>
        <end position="356"/>
    </location>
</feature>
<accession>A0A5A7VIW7</accession>
<sequence>MAVIFCSTFTTKLDGVLRPSAITVTDSDYMCWALFGHHFLGYCNVEFPTVLSVFVVSSDGLRFKIQTVSVDRSGCTIKSENEVMKVTKGSLVKLRETLRHGLYVLEGTTISGSVVIASGKVIYMSMLSHKRLAHVSERGLQALSQQGLLGGVKNAELSFYEHCIMEKSTRVKFRKGKHTTKGILDYVHSDLWGPTKETSVRGSRYFISIIDDFSRKVWMYPLKQKDEAFGKFLEWKKQVENQTGRKVEYLRTDNGLEFVNNKFNNLCKFEGIMRHFTGEAAQTTCYLTNRSPSTTLSLKAPQKGVKGYNLWCLEKGMNKCIISRDDAMKAELFSLQKNQTWSLVPKPPNQKLIQSRWIYKIKPGTGGDNKPRYKARLISKGYTQKEEVHFHEIFSPVVRHSSIRLILSITVHFPTTLATLSF</sequence>
<reference evidence="6 7" key="1">
    <citation type="submission" date="2019-08" db="EMBL/GenBank/DDBJ databases">
        <title>Draft genome sequences of two oriental melons (Cucumis melo L. var makuwa).</title>
        <authorList>
            <person name="Kwon S.-Y."/>
        </authorList>
    </citation>
    <scope>NUCLEOTIDE SEQUENCE [LARGE SCALE GENOMIC DNA]</scope>
    <source>
        <strain evidence="7">cv. Chang Bougi</strain>
        <strain evidence="6">cv. SW 3</strain>
        <tissue evidence="4">Leaf</tissue>
    </source>
</reference>
<dbReference type="GO" id="GO:0016787">
    <property type="term" value="F:hydrolase activity"/>
    <property type="evidence" value="ECO:0007669"/>
    <property type="project" value="UniProtKB-KW"/>
</dbReference>
<dbReference type="GO" id="GO:0046872">
    <property type="term" value="F:metal ion binding"/>
    <property type="evidence" value="ECO:0007669"/>
    <property type="project" value="UniProtKB-KW"/>
</dbReference>
<evidence type="ECO:0000256" key="1">
    <source>
        <dbReference type="ARBA" id="ARBA00022723"/>
    </source>
</evidence>